<comment type="caution">
    <text evidence="2">The sequence shown here is derived from an EMBL/GenBank/DDBJ whole genome shotgun (WGS) entry which is preliminary data.</text>
</comment>
<feature type="transmembrane region" description="Helical" evidence="1">
    <location>
        <begin position="9"/>
        <end position="31"/>
    </location>
</feature>
<dbReference type="Gene3D" id="1.25.40.10">
    <property type="entry name" value="Tetratricopeptide repeat domain"/>
    <property type="match status" value="2"/>
</dbReference>
<evidence type="ECO:0000256" key="1">
    <source>
        <dbReference type="SAM" id="Phobius"/>
    </source>
</evidence>
<name>A0A0G0MR57_9BACT</name>
<sequence length="342" mass="40948">MKNIKNLNIILRISLVIISLIFIFGFSLPLLPQPYNFLIYYFDEKNEPYIVEKLYRHKFYLYRKYTAGQPYKFKSYKYEILKFANFYIKQGLYNDAIELYNEYKDYYKDSKIINIKIGTAYLLSKNYKKAESYLNRVILEEKNEYFPTHVSNLGLVKLNLGKYKEAEYLFNKTSTLFEKDPMALYLGSDINNLYNLTLLYEKMGENEKRKEYLQKTLNRIKKFSSNFSIDSKINNIYSSKEVLLKFAKVQINLSDKLNLKEDNIKNIIYSINLYDDPKFVCCYYELSNLYKNLNENLKSQEQLNKAESYSNKILYFQAKNDILTTINLDNYCDSFNYGIYYE</sequence>
<protein>
    <submittedName>
        <fullName evidence="2">Uncharacterized protein</fullName>
    </submittedName>
</protein>
<gene>
    <name evidence="2" type="ORF">UT30_C0044G0002</name>
</gene>
<organism evidence="2 3">
    <name type="scientific">Candidatus Uhrbacteria bacterium GW2011_GWF2_39_13</name>
    <dbReference type="NCBI Taxonomy" id="1618995"/>
    <lineage>
        <taxon>Bacteria</taxon>
        <taxon>Candidatus Uhriibacteriota</taxon>
    </lineage>
</organism>
<keyword evidence="1" id="KW-0472">Membrane</keyword>
<dbReference type="EMBL" id="LBWG01000044">
    <property type="protein sequence ID" value="KKR02931.1"/>
    <property type="molecule type" value="Genomic_DNA"/>
</dbReference>
<dbReference type="SUPFAM" id="SSF48452">
    <property type="entry name" value="TPR-like"/>
    <property type="match status" value="1"/>
</dbReference>
<proteinExistence type="predicted"/>
<reference evidence="2 3" key="1">
    <citation type="journal article" date="2015" name="Nature">
        <title>rRNA introns, odd ribosomes, and small enigmatic genomes across a large radiation of phyla.</title>
        <authorList>
            <person name="Brown C.T."/>
            <person name="Hug L.A."/>
            <person name="Thomas B.C."/>
            <person name="Sharon I."/>
            <person name="Castelle C.J."/>
            <person name="Singh A."/>
            <person name="Wilkins M.J."/>
            <person name="Williams K.H."/>
            <person name="Banfield J.F."/>
        </authorList>
    </citation>
    <scope>NUCLEOTIDE SEQUENCE [LARGE SCALE GENOMIC DNA]</scope>
</reference>
<keyword evidence="1" id="KW-0812">Transmembrane</keyword>
<keyword evidence="1" id="KW-1133">Transmembrane helix</keyword>
<dbReference type="Proteomes" id="UP000033935">
    <property type="component" value="Unassembled WGS sequence"/>
</dbReference>
<accession>A0A0G0MR57</accession>
<evidence type="ECO:0000313" key="2">
    <source>
        <dbReference type="EMBL" id="KKR02931.1"/>
    </source>
</evidence>
<dbReference type="InterPro" id="IPR011990">
    <property type="entry name" value="TPR-like_helical_dom_sf"/>
</dbReference>
<dbReference type="AlphaFoldDB" id="A0A0G0MR57"/>
<evidence type="ECO:0000313" key="3">
    <source>
        <dbReference type="Proteomes" id="UP000033935"/>
    </source>
</evidence>